<feature type="domain" description="NR LBD" evidence="13">
    <location>
        <begin position="343"/>
        <end position="541"/>
    </location>
</feature>
<evidence type="ECO:0000256" key="2">
    <source>
        <dbReference type="ARBA" id="ARBA00022723"/>
    </source>
</evidence>
<dbReference type="AlphaFoldDB" id="A0A182X9P5"/>
<feature type="compositionally biased region" description="Low complexity" evidence="11">
    <location>
        <begin position="231"/>
        <end position="240"/>
    </location>
</feature>
<keyword evidence="5 10" id="KW-0805">Transcription regulation</keyword>
<dbReference type="InterPro" id="IPR000536">
    <property type="entry name" value="Nucl_hrmn_rcpt_lig-bd"/>
</dbReference>
<comment type="subcellular location">
    <subcellularLocation>
        <location evidence="1 10">Nucleus</location>
    </subcellularLocation>
</comment>
<feature type="compositionally biased region" description="Polar residues" evidence="11">
    <location>
        <begin position="321"/>
        <end position="335"/>
    </location>
</feature>
<evidence type="ECO:0000256" key="5">
    <source>
        <dbReference type="ARBA" id="ARBA00023015"/>
    </source>
</evidence>
<evidence type="ECO:0008006" key="16">
    <source>
        <dbReference type="Google" id="ProtNLM"/>
    </source>
</evidence>
<dbReference type="EnsemblMetazoa" id="AQUA006534-RA">
    <property type="protein sequence ID" value="AQUA006534-PA"/>
    <property type="gene ID" value="AQUA006534"/>
</dbReference>
<dbReference type="GO" id="GO:0043565">
    <property type="term" value="F:sequence-specific DNA binding"/>
    <property type="evidence" value="ECO:0007669"/>
    <property type="project" value="InterPro"/>
</dbReference>
<accession>A0A182X9P5</accession>
<feature type="compositionally biased region" description="Low complexity" evidence="11">
    <location>
        <begin position="336"/>
        <end position="346"/>
    </location>
</feature>
<dbReference type="Gene3D" id="1.10.565.10">
    <property type="entry name" value="Retinoid X Receptor"/>
    <property type="match status" value="1"/>
</dbReference>
<keyword evidence="9 10" id="KW-0539">Nucleus</keyword>
<evidence type="ECO:0000313" key="14">
    <source>
        <dbReference type="EnsemblMetazoa" id="AQUA006534-PA"/>
    </source>
</evidence>
<evidence type="ECO:0000256" key="11">
    <source>
        <dbReference type="SAM" id="MobiDB-lite"/>
    </source>
</evidence>
<dbReference type="PROSITE" id="PS00031">
    <property type="entry name" value="NUCLEAR_REC_DBD_1"/>
    <property type="match status" value="1"/>
</dbReference>
<evidence type="ECO:0000313" key="15">
    <source>
        <dbReference type="Proteomes" id="UP000076407"/>
    </source>
</evidence>
<evidence type="ECO:0000256" key="9">
    <source>
        <dbReference type="ARBA" id="ARBA00023242"/>
    </source>
</evidence>
<keyword evidence="2 10" id="KW-0479">Metal-binding</keyword>
<evidence type="ECO:0000256" key="6">
    <source>
        <dbReference type="ARBA" id="ARBA00023125"/>
    </source>
</evidence>
<evidence type="ECO:0000256" key="4">
    <source>
        <dbReference type="ARBA" id="ARBA00022833"/>
    </source>
</evidence>
<keyword evidence="4 10" id="KW-0862">Zinc</keyword>
<dbReference type="SMART" id="SM00399">
    <property type="entry name" value="ZnF_C4"/>
    <property type="match status" value="1"/>
</dbReference>
<evidence type="ECO:0000256" key="8">
    <source>
        <dbReference type="ARBA" id="ARBA00023170"/>
    </source>
</evidence>
<feature type="domain" description="Nuclear receptor" evidence="12">
    <location>
        <begin position="56"/>
        <end position="131"/>
    </location>
</feature>
<protein>
    <recommendedName>
        <fullName evidence="16">Nuclear receptor subfamily 2 group E member 1</fullName>
    </recommendedName>
</protein>
<dbReference type="PROSITE" id="PS51843">
    <property type="entry name" value="NR_LBD"/>
    <property type="match status" value="1"/>
</dbReference>
<dbReference type="Pfam" id="PF00104">
    <property type="entry name" value="Hormone_recep"/>
    <property type="match status" value="1"/>
</dbReference>
<dbReference type="FunFam" id="3.30.50.10:FF:000058">
    <property type="entry name" value="Nuclear Hormone Receptor family"/>
    <property type="match status" value="1"/>
</dbReference>
<feature type="region of interest" description="Disordered" evidence="11">
    <location>
        <begin position="316"/>
        <end position="347"/>
    </location>
</feature>
<dbReference type="PROSITE" id="PS51030">
    <property type="entry name" value="NUCLEAR_REC_DBD_2"/>
    <property type="match status" value="1"/>
</dbReference>
<dbReference type="SUPFAM" id="SSF57716">
    <property type="entry name" value="Glucocorticoid receptor-like (DNA-binding domain)"/>
    <property type="match status" value="1"/>
</dbReference>
<evidence type="ECO:0000259" key="13">
    <source>
        <dbReference type="PROSITE" id="PS51843"/>
    </source>
</evidence>
<dbReference type="SUPFAM" id="SSF48508">
    <property type="entry name" value="Nuclear receptor ligand-binding domain"/>
    <property type="match status" value="1"/>
</dbReference>
<organism evidence="14 15">
    <name type="scientific">Anopheles quadriannulatus</name>
    <name type="common">Mosquito</name>
    <dbReference type="NCBI Taxonomy" id="34691"/>
    <lineage>
        <taxon>Eukaryota</taxon>
        <taxon>Metazoa</taxon>
        <taxon>Ecdysozoa</taxon>
        <taxon>Arthropoda</taxon>
        <taxon>Hexapoda</taxon>
        <taxon>Insecta</taxon>
        <taxon>Pterygota</taxon>
        <taxon>Neoptera</taxon>
        <taxon>Endopterygota</taxon>
        <taxon>Diptera</taxon>
        <taxon>Nematocera</taxon>
        <taxon>Culicoidea</taxon>
        <taxon>Culicidae</taxon>
        <taxon>Anophelinae</taxon>
        <taxon>Anopheles</taxon>
    </lineage>
</organism>
<dbReference type="Gene3D" id="3.30.50.10">
    <property type="entry name" value="Erythroid Transcription Factor GATA-1, subunit A"/>
    <property type="match status" value="1"/>
</dbReference>
<dbReference type="Proteomes" id="UP000076407">
    <property type="component" value="Unassembled WGS sequence"/>
</dbReference>
<dbReference type="InterPro" id="IPR001723">
    <property type="entry name" value="Nuclear_hrmn_rcpt"/>
</dbReference>
<keyword evidence="15" id="KW-1185">Reference proteome</keyword>
<dbReference type="PRINTS" id="PR00047">
    <property type="entry name" value="STROIDFINGER"/>
</dbReference>
<evidence type="ECO:0000259" key="12">
    <source>
        <dbReference type="PROSITE" id="PS51030"/>
    </source>
</evidence>
<dbReference type="InterPro" id="IPR050274">
    <property type="entry name" value="Nuclear_hormone_rcpt_NR2"/>
</dbReference>
<proteinExistence type="inferred from homology"/>
<evidence type="ECO:0000256" key="1">
    <source>
        <dbReference type="ARBA" id="ARBA00004123"/>
    </source>
</evidence>
<dbReference type="PANTHER" id="PTHR24083">
    <property type="entry name" value="NUCLEAR HORMONE RECEPTOR"/>
    <property type="match status" value="1"/>
</dbReference>
<reference evidence="14" key="1">
    <citation type="submission" date="2020-05" db="UniProtKB">
        <authorList>
            <consortium name="EnsemblMetazoa"/>
        </authorList>
    </citation>
    <scope>IDENTIFICATION</scope>
    <source>
        <strain evidence="14">SANGQUA</strain>
    </source>
</reference>
<sequence length="541" mass="57698">MTDTYRAIKARKDRNQPCFPSLVQATPASQCVISMNDNIVGGGGAGGGKVSTGGPGALCKVCGDRASGKHYGVPSCDGCRGFFKRSIRRNLEYVCKEGGKCVVDVSRRNQCQACRFAKCLQANMRREAVQHERAPRNCTPLTATVSGLSAHGDYYAARTSFAALPQANLFFPLPLHITAAAASGPFAPIADPGRFLSPYAAQSLAAAAANSTSFDHFPPPIPPPPPPPAPATTRRTSPTAFQPTSTGLAPGSGLVQVPVPLPASTAVSKANLVSEGSQMTTTITESMFNSITGDSLVLPAPPPIHSISSILSLSSAKENEVSSTGEESPPRGSSGQQQQQQQQQQQYHHAVLFGQPGSITGSMHAVKSETDMLLESAAKLLFLAVKWAKTVPSFLQLPANDQKLLLEEAWAELFVITAAQWGLPIDNEFIARNPQAVKLQSAIQQFGIARVDYREAASLKALVLFRPDQPRLYAAHEVLLLQDQTVALLHEKCGGVRLGHLLLLLPAIKAAANAKVLQEMLFRKTAGEVAIERLLLDLMKT</sequence>
<dbReference type="VEuPathDB" id="VectorBase:AQUA006534"/>
<dbReference type="CDD" id="cd07164">
    <property type="entry name" value="NR_DBD_PNR_like_1"/>
    <property type="match status" value="1"/>
</dbReference>
<dbReference type="Pfam" id="PF00105">
    <property type="entry name" value="zf-C4"/>
    <property type="match status" value="1"/>
</dbReference>
<dbReference type="SMART" id="SM00430">
    <property type="entry name" value="HOLI"/>
    <property type="match status" value="1"/>
</dbReference>
<name>A0A182X9P5_ANOQN</name>
<dbReference type="GO" id="GO:0005634">
    <property type="term" value="C:nucleus"/>
    <property type="evidence" value="ECO:0007669"/>
    <property type="project" value="UniProtKB-SubCell"/>
</dbReference>
<feature type="compositionally biased region" description="Pro residues" evidence="11">
    <location>
        <begin position="217"/>
        <end position="230"/>
    </location>
</feature>
<dbReference type="InterPro" id="IPR001628">
    <property type="entry name" value="Znf_hrmn_rcpt"/>
</dbReference>
<keyword evidence="7 10" id="KW-0804">Transcription</keyword>
<dbReference type="InterPro" id="IPR013088">
    <property type="entry name" value="Znf_NHR/GATA"/>
</dbReference>
<comment type="similarity">
    <text evidence="10">Belongs to the nuclear hormone receptor family.</text>
</comment>
<dbReference type="FunFam" id="1.10.565.10:FF:000092">
    <property type="entry name" value="AGAP001348-PA"/>
    <property type="match status" value="1"/>
</dbReference>
<dbReference type="GO" id="GO:0008270">
    <property type="term" value="F:zinc ion binding"/>
    <property type="evidence" value="ECO:0007669"/>
    <property type="project" value="UniProtKB-KW"/>
</dbReference>
<dbReference type="STRING" id="34691.A0A182X9P5"/>
<dbReference type="InterPro" id="IPR035500">
    <property type="entry name" value="NHR-like_dom_sf"/>
</dbReference>
<evidence type="ECO:0000256" key="7">
    <source>
        <dbReference type="ARBA" id="ARBA00023163"/>
    </source>
</evidence>
<keyword evidence="6 10" id="KW-0238">DNA-binding</keyword>
<evidence type="ECO:0000256" key="3">
    <source>
        <dbReference type="ARBA" id="ARBA00022771"/>
    </source>
</evidence>
<feature type="region of interest" description="Disordered" evidence="11">
    <location>
        <begin position="212"/>
        <end position="249"/>
    </location>
</feature>
<keyword evidence="8 10" id="KW-0675">Receptor</keyword>
<evidence type="ECO:0000256" key="10">
    <source>
        <dbReference type="RuleBase" id="RU004334"/>
    </source>
</evidence>
<dbReference type="PRINTS" id="PR00398">
    <property type="entry name" value="STRDHORMONER"/>
</dbReference>
<dbReference type="GO" id="GO:0003700">
    <property type="term" value="F:DNA-binding transcription factor activity"/>
    <property type="evidence" value="ECO:0007669"/>
    <property type="project" value="InterPro"/>
</dbReference>
<keyword evidence="3 10" id="KW-0863">Zinc-finger</keyword>